<keyword evidence="1" id="KW-0677">Repeat</keyword>
<dbReference type="GO" id="GO:0003723">
    <property type="term" value="F:RNA binding"/>
    <property type="evidence" value="ECO:0007669"/>
    <property type="project" value="InterPro"/>
</dbReference>
<dbReference type="Pfam" id="PF01535">
    <property type="entry name" value="PPR"/>
    <property type="match status" value="1"/>
</dbReference>
<dbReference type="PANTHER" id="PTHR47926:SF471">
    <property type="entry name" value="DYW DOMAIN-CONTAINING PROTEIN"/>
    <property type="match status" value="1"/>
</dbReference>
<dbReference type="Proteomes" id="UP000507222">
    <property type="component" value="Unassembled WGS sequence"/>
</dbReference>
<dbReference type="InterPro" id="IPR002885">
    <property type="entry name" value="PPR_rpt"/>
</dbReference>
<reference evidence="2 3" key="1">
    <citation type="submission" date="2020-05" db="EMBL/GenBank/DDBJ databases">
        <authorList>
            <person name="Campoy J."/>
            <person name="Schneeberger K."/>
            <person name="Spophaly S."/>
        </authorList>
    </citation>
    <scope>NUCLEOTIDE SEQUENCE [LARGE SCALE GENOMIC DNA]</scope>
    <source>
        <strain evidence="2">PruArmRojPasFocal</strain>
    </source>
</reference>
<accession>A0A6J5VIN0</accession>
<organism evidence="2 3">
    <name type="scientific">Prunus armeniaca</name>
    <name type="common">Apricot</name>
    <name type="synonym">Armeniaca vulgaris</name>
    <dbReference type="NCBI Taxonomy" id="36596"/>
    <lineage>
        <taxon>Eukaryota</taxon>
        <taxon>Viridiplantae</taxon>
        <taxon>Streptophyta</taxon>
        <taxon>Embryophyta</taxon>
        <taxon>Tracheophyta</taxon>
        <taxon>Spermatophyta</taxon>
        <taxon>Magnoliopsida</taxon>
        <taxon>eudicotyledons</taxon>
        <taxon>Gunneridae</taxon>
        <taxon>Pentapetalae</taxon>
        <taxon>rosids</taxon>
        <taxon>fabids</taxon>
        <taxon>Rosales</taxon>
        <taxon>Rosaceae</taxon>
        <taxon>Amygdaloideae</taxon>
        <taxon>Amygdaleae</taxon>
        <taxon>Prunus</taxon>
    </lineage>
</organism>
<evidence type="ECO:0000256" key="1">
    <source>
        <dbReference type="ARBA" id="ARBA00022737"/>
    </source>
</evidence>
<gene>
    <name evidence="2" type="ORF">CURHAP_LOCUS41671</name>
</gene>
<proteinExistence type="predicted"/>
<dbReference type="PANTHER" id="PTHR47926">
    <property type="entry name" value="PENTATRICOPEPTIDE REPEAT-CONTAINING PROTEIN"/>
    <property type="match status" value="1"/>
</dbReference>
<evidence type="ECO:0000313" key="3">
    <source>
        <dbReference type="Proteomes" id="UP000507222"/>
    </source>
</evidence>
<protein>
    <recommendedName>
        <fullName evidence="4">Pentatricopeptide repeat-containing protein</fullName>
    </recommendedName>
</protein>
<evidence type="ECO:0000313" key="2">
    <source>
        <dbReference type="EMBL" id="CAB4285768.1"/>
    </source>
</evidence>
<dbReference type="AlphaFoldDB" id="A0A6J5VIN0"/>
<dbReference type="InterPro" id="IPR046960">
    <property type="entry name" value="PPR_At4g14850-like_plant"/>
</dbReference>
<dbReference type="GO" id="GO:0009451">
    <property type="term" value="P:RNA modification"/>
    <property type="evidence" value="ECO:0007669"/>
    <property type="project" value="InterPro"/>
</dbReference>
<dbReference type="InterPro" id="IPR011990">
    <property type="entry name" value="TPR-like_helical_dom_sf"/>
</dbReference>
<dbReference type="EMBL" id="CAEKDK010000007">
    <property type="protein sequence ID" value="CAB4285768.1"/>
    <property type="molecule type" value="Genomic_DNA"/>
</dbReference>
<name>A0A6J5VIN0_PRUAR</name>
<dbReference type="Gene3D" id="1.25.40.10">
    <property type="entry name" value="Tetratricopeptide repeat domain"/>
    <property type="match status" value="1"/>
</dbReference>
<sequence length="298" mass="33405">MGEITAKLQGAAPLVLHQKSNNTRTVISVHYLSPSRVNGFLGIIQPENGEFHDSSQMSGSGCLRSLMLTLNQFPEPLFSHRFPRHFRNQLTLTTKPTSFINPHKWFCGNVTRLSSAEYSNAAAKAHIFDGSLVHQNESIQMGLNSCIRWKHIAFELIVRLILAFKRVLKFWVLVICDGLTDAYLACGDLDGAVKKLTSHVLDLFSRMIVDNVHPDETTFARNGWEKEAVLLFIQMQTSGILPTPYVFSSVLSACTKIELFEMGAQLHGLIFKGGFSCENLCMQCTCDIIFPLRELHIC</sequence>
<evidence type="ECO:0008006" key="4">
    <source>
        <dbReference type="Google" id="ProtNLM"/>
    </source>
</evidence>